<dbReference type="AlphaFoldDB" id="A0A834BLK8"/>
<comment type="caution">
    <text evidence="1">The sequence shown here is derived from an EMBL/GenBank/DDBJ whole genome shotgun (WGS) entry which is preliminary data.</text>
</comment>
<sequence>MDGTDSKGQGLGVGSGLQAGPGWLAVHREHVWEGVLASCWSRRATRFFVDLLPCLALPEPALVPDQIARLYAPLSFGQAVPLGRGFLTHLVFSSLGGPSPPASTSTPTHGAVWPGCSLAPGVPRCSLQHPPPPPPPRHRPPVSYQPGVVLPPGLVICICLCAPHGD</sequence>
<name>A0A834BLK8_9CHIR</name>
<proteinExistence type="predicted"/>
<gene>
    <name evidence="1" type="ORF">HJG60_008059</name>
</gene>
<protein>
    <submittedName>
        <fullName evidence="1">Uncharacterized protein</fullName>
    </submittedName>
</protein>
<dbReference type="EMBL" id="JABVXQ010000001">
    <property type="protein sequence ID" value="KAF6131189.1"/>
    <property type="molecule type" value="Genomic_DNA"/>
</dbReference>
<dbReference type="Proteomes" id="UP000664940">
    <property type="component" value="Unassembled WGS sequence"/>
</dbReference>
<evidence type="ECO:0000313" key="2">
    <source>
        <dbReference type="Proteomes" id="UP000664940"/>
    </source>
</evidence>
<reference evidence="1 2" key="1">
    <citation type="journal article" date="2020" name="Nature">
        <title>Six reference-quality genomes reveal evolution of bat adaptations.</title>
        <authorList>
            <person name="Jebb D."/>
            <person name="Huang Z."/>
            <person name="Pippel M."/>
            <person name="Hughes G.M."/>
            <person name="Lavrichenko K."/>
            <person name="Devanna P."/>
            <person name="Winkler S."/>
            <person name="Jermiin L.S."/>
            <person name="Skirmuntt E.C."/>
            <person name="Katzourakis A."/>
            <person name="Burkitt-Gray L."/>
            <person name="Ray D.A."/>
            <person name="Sullivan K.A.M."/>
            <person name="Roscito J.G."/>
            <person name="Kirilenko B.M."/>
            <person name="Davalos L.M."/>
            <person name="Corthals A.P."/>
            <person name="Power M.L."/>
            <person name="Jones G."/>
            <person name="Ransome R.D."/>
            <person name="Dechmann D.K.N."/>
            <person name="Locatelli A.G."/>
            <person name="Puechmaille S.J."/>
            <person name="Fedrigo O."/>
            <person name="Jarvis E.D."/>
            <person name="Hiller M."/>
            <person name="Vernes S.C."/>
            <person name="Myers E.W."/>
            <person name="Teeling E.C."/>
        </authorList>
    </citation>
    <scope>NUCLEOTIDE SEQUENCE [LARGE SCALE GENOMIC DNA]</scope>
    <source>
        <strain evidence="1">Bat1K_MPI-CBG_1</strain>
    </source>
</reference>
<organism evidence="1 2">
    <name type="scientific">Phyllostomus discolor</name>
    <name type="common">pale spear-nosed bat</name>
    <dbReference type="NCBI Taxonomy" id="89673"/>
    <lineage>
        <taxon>Eukaryota</taxon>
        <taxon>Metazoa</taxon>
        <taxon>Chordata</taxon>
        <taxon>Craniata</taxon>
        <taxon>Vertebrata</taxon>
        <taxon>Euteleostomi</taxon>
        <taxon>Mammalia</taxon>
        <taxon>Eutheria</taxon>
        <taxon>Laurasiatheria</taxon>
        <taxon>Chiroptera</taxon>
        <taxon>Yangochiroptera</taxon>
        <taxon>Phyllostomidae</taxon>
        <taxon>Phyllostominae</taxon>
        <taxon>Phyllostomus</taxon>
    </lineage>
</organism>
<evidence type="ECO:0000313" key="1">
    <source>
        <dbReference type="EMBL" id="KAF6131189.1"/>
    </source>
</evidence>
<accession>A0A834BLK8</accession>